<dbReference type="Proteomes" id="UP000327118">
    <property type="component" value="Unassembled WGS sequence"/>
</dbReference>
<dbReference type="Gene3D" id="3.40.630.30">
    <property type="match status" value="1"/>
</dbReference>
<dbReference type="OrthoDB" id="4072826at2759"/>
<dbReference type="InterPro" id="IPR016181">
    <property type="entry name" value="Acyl_CoA_acyltransferase"/>
</dbReference>
<dbReference type="Pfam" id="PF13302">
    <property type="entry name" value="Acetyltransf_3"/>
    <property type="match status" value="1"/>
</dbReference>
<dbReference type="InterPro" id="IPR051531">
    <property type="entry name" value="N-acetyltransferase"/>
</dbReference>
<evidence type="ECO:0000259" key="1">
    <source>
        <dbReference type="PROSITE" id="PS51186"/>
    </source>
</evidence>
<dbReference type="InterPro" id="IPR000182">
    <property type="entry name" value="GNAT_dom"/>
</dbReference>
<keyword evidence="3" id="KW-1185">Reference proteome</keyword>
<sequence>MQTSRLELVRLTVDHVPGYHTIWSDPIAARWSAHGPCQTMEDSREWMSSLLLDANPMGENYAILLNDSHPHASLAPGRFIGWVGTWRTDPVPEVGLIFHRSTWGWGFATEALRAFVNLFWTCKPQFNLLEAYCDTENEASIKVLRKCGFKLVEVTRGDYVLPWMTPSNRDTMRFRLVRPDQLAK</sequence>
<accession>A0A5N6Z2E8</accession>
<evidence type="ECO:0000313" key="2">
    <source>
        <dbReference type="EMBL" id="KAE8351831.1"/>
    </source>
</evidence>
<dbReference type="PANTHER" id="PTHR43792">
    <property type="entry name" value="GNAT FAMILY, PUTATIVE (AFU_ORTHOLOGUE AFUA_3G00765)-RELATED-RELATED"/>
    <property type="match status" value="1"/>
</dbReference>
<dbReference type="SUPFAM" id="SSF55729">
    <property type="entry name" value="Acyl-CoA N-acyltransferases (Nat)"/>
    <property type="match status" value="1"/>
</dbReference>
<dbReference type="EMBL" id="ML739153">
    <property type="protein sequence ID" value="KAE8351831.1"/>
    <property type="molecule type" value="Genomic_DNA"/>
</dbReference>
<organism evidence="2 3">
    <name type="scientific">Aspergillus coremiiformis</name>
    <dbReference type="NCBI Taxonomy" id="138285"/>
    <lineage>
        <taxon>Eukaryota</taxon>
        <taxon>Fungi</taxon>
        <taxon>Dikarya</taxon>
        <taxon>Ascomycota</taxon>
        <taxon>Pezizomycotina</taxon>
        <taxon>Eurotiomycetes</taxon>
        <taxon>Eurotiomycetidae</taxon>
        <taxon>Eurotiales</taxon>
        <taxon>Aspergillaceae</taxon>
        <taxon>Aspergillus</taxon>
        <taxon>Aspergillus subgen. Circumdati</taxon>
    </lineage>
</organism>
<proteinExistence type="predicted"/>
<dbReference type="PROSITE" id="PS51186">
    <property type="entry name" value="GNAT"/>
    <property type="match status" value="1"/>
</dbReference>
<dbReference type="GO" id="GO:0016747">
    <property type="term" value="F:acyltransferase activity, transferring groups other than amino-acyl groups"/>
    <property type="evidence" value="ECO:0007669"/>
    <property type="project" value="InterPro"/>
</dbReference>
<gene>
    <name evidence="2" type="ORF">BDV28DRAFT_12844</name>
</gene>
<reference evidence="3" key="1">
    <citation type="submission" date="2019-04" db="EMBL/GenBank/DDBJ databases">
        <title>Friends and foes A comparative genomics studyof 23 Aspergillus species from section Flavi.</title>
        <authorList>
            <consortium name="DOE Joint Genome Institute"/>
            <person name="Kjaerbolling I."/>
            <person name="Vesth T."/>
            <person name="Frisvad J.C."/>
            <person name="Nybo J.L."/>
            <person name="Theobald S."/>
            <person name="Kildgaard S."/>
            <person name="Isbrandt T."/>
            <person name="Kuo A."/>
            <person name="Sato A."/>
            <person name="Lyhne E.K."/>
            <person name="Kogle M.E."/>
            <person name="Wiebenga A."/>
            <person name="Kun R.S."/>
            <person name="Lubbers R.J."/>
            <person name="Makela M.R."/>
            <person name="Barry K."/>
            <person name="Chovatia M."/>
            <person name="Clum A."/>
            <person name="Daum C."/>
            <person name="Haridas S."/>
            <person name="He G."/>
            <person name="LaButti K."/>
            <person name="Lipzen A."/>
            <person name="Mondo S."/>
            <person name="Riley R."/>
            <person name="Salamov A."/>
            <person name="Simmons B.A."/>
            <person name="Magnuson J.K."/>
            <person name="Henrissat B."/>
            <person name="Mortensen U.H."/>
            <person name="Larsen T.O."/>
            <person name="Devries R.P."/>
            <person name="Grigoriev I.V."/>
            <person name="Machida M."/>
            <person name="Baker S.E."/>
            <person name="Andersen M.R."/>
        </authorList>
    </citation>
    <scope>NUCLEOTIDE SEQUENCE [LARGE SCALE GENOMIC DNA]</scope>
    <source>
        <strain evidence="3">CBS 553.77</strain>
    </source>
</reference>
<feature type="domain" description="N-acetyltransferase" evidence="1">
    <location>
        <begin position="6"/>
        <end position="169"/>
    </location>
</feature>
<dbReference type="AlphaFoldDB" id="A0A5N6Z2E8"/>
<protein>
    <submittedName>
        <fullName evidence="2">GNAT domain-containing protein</fullName>
    </submittedName>
</protein>
<dbReference type="PANTHER" id="PTHR43792:SF1">
    <property type="entry name" value="N-ACETYLTRANSFERASE DOMAIN-CONTAINING PROTEIN"/>
    <property type="match status" value="1"/>
</dbReference>
<evidence type="ECO:0000313" key="3">
    <source>
        <dbReference type="Proteomes" id="UP000327118"/>
    </source>
</evidence>
<name>A0A5N6Z2E8_9EURO</name>